<proteinExistence type="predicted"/>
<dbReference type="Proteomes" id="UP001165960">
    <property type="component" value="Unassembled WGS sequence"/>
</dbReference>
<reference evidence="1" key="1">
    <citation type="submission" date="2022-04" db="EMBL/GenBank/DDBJ databases">
        <title>Genome of the entomopathogenic fungus Entomophthora muscae.</title>
        <authorList>
            <person name="Elya C."/>
            <person name="Lovett B.R."/>
            <person name="Lee E."/>
            <person name="Macias A.M."/>
            <person name="Hajek A.E."/>
            <person name="De Bivort B.L."/>
            <person name="Kasson M.T."/>
            <person name="De Fine Licht H.H."/>
            <person name="Stajich J.E."/>
        </authorList>
    </citation>
    <scope>NUCLEOTIDE SEQUENCE</scope>
    <source>
        <strain evidence="1">Berkeley</strain>
    </source>
</reference>
<dbReference type="EMBL" id="QTSX02006474">
    <property type="protein sequence ID" value="KAJ9053996.1"/>
    <property type="molecule type" value="Genomic_DNA"/>
</dbReference>
<comment type="caution">
    <text evidence="1">The sequence shown here is derived from an EMBL/GenBank/DDBJ whole genome shotgun (WGS) entry which is preliminary data.</text>
</comment>
<evidence type="ECO:0000313" key="1">
    <source>
        <dbReference type="EMBL" id="KAJ9053996.1"/>
    </source>
</evidence>
<keyword evidence="2" id="KW-1185">Reference proteome</keyword>
<organism evidence="1 2">
    <name type="scientific">Entomophthora muscae</name>
    <dbReference type="NCBI Taxonomy" id="34485"/>
    <lineage>
        <taxon>Eukaryota</taxon>
        <taxon>Fungi</taxon>
        <taxon>Fungi incertae sedis</taxon>
        <taxon>Zoopagomycota</taxon>
        <taxon>Entomophthoromycotina</taxon>
        <taxon>Entomophthoromycetes</taxon>
        <taxon>Entomophthorales</taxon>
        <taxon>Entomophthoraceae</taxon>
        <taxon>Entomophthora</taxon>
    </lineage>
</organism>
<evidence type="ECO:0000313" key="2">
    <source>
        <dbReference type="Proteomes" id="UP001165960"/>
    </source>
</evidence>
<gene>
    <name evidence="1" type="ORF">DSO57_1019012</name>
</gene>
<name>A0ACC2RVC7_9FUNG</name>
<sequence length="119" mass="12489">MVLTAGTVSPLVIPFATLFSGPLSPPIQEPSSPEITSTPIEEDIADPPIVPTVLNLGNGPRLVAYPLGTPGLEQVMVVALGLAHNGPSFSSSYSSVKQNNVATEPMRTQYFELGKTTVQ</sequence>
<accession>A0ACC2RVC7</accession>
<protein>
    <submittedName>
        <fullName evidence="1">Uncharacterized protein</fullName>
    </submittedName>
</protein>